<dbReference type="InterPro" id="IPR050526">
    <property type="entry name" value="Rubredoxin_ET"/>
</dbReference>
<dbReference type="STRING" id="573321.SAMN04488505_103172"/>
<name>A0A1H7V0F3_9BACT</name>
<gene>
    <name evidence="7" type="ORF">SAMN04488505_103172</name>
</gene>
<dbReference type="RefSeq" id="WP_089912484.1">
    <property type="nucleotide sequence ID" value="NZ_FOBB01000003.1"/>
</dbReference>
<evidence type="ECO:0000259" key="6">
    <source>
        <dbReference type="PROSITE" id="PS50903"/>
    </source>
</evidence>
<sequence length="484" mass="55308">MGRTRTIHINFTGGIISPGHLQEALQIAAGAGVTDVRFGLRQQLLVDVPVKNFKQFSTQCKQQRITFYGEEEGPNITSSYPAAGIFITDGWLSEGIYKDVFDLFDYTPALKLNICDSRQTFVPFFTGHINWIASEHAHYWHLFVRFPGTDHLLAWPELVYTNHIARVSRQVETLVQNGETNLYEQTKATLEYMGRPLSKELELPRFHLPYYEGFNRYNNGYWLGIYQRDELFPLSFLQDICAICLETRTGQLYATSWKTIIIKNIDPAHRNLWDYTLGKHRINVRHAANELNWQVEDNSADGLVLKRHIIRHFDIEDVRTYGLCFSIRMESASGQFGSVVIRKLENKYNSRLKYLQRYDILYTPGFNPNTSTLLMYREQVAKEHLGPYLVSLCKEFYEQGSETNILQAFVSSKEAATPLQQPDKKLHQCTQCLSVYDETLGEAEQDIAPGTPFDALPDSFSCSLCGAAASAFEEISESTLGVKL</sequence>
<keyword evidence="8" id="KW-1185">Reference proteome</keyword>
<dbReference type="AlphaFoldDB" id="A0A1H7V0F3"/>
<accession>A0A1H7V0F3</accession>
<evidence type="ECO:0000256" key="2">
    <source>
        <dbReference type="ARBA" id="ARBA00022448"/>
    </source>
</evidence>
<dbReference type="EMBL" id="FOBB01000003">
    <property type="protein sequence ID" value="SEM02670.1"/>
    <property type="molecule type" value="Genomic_DNA"/>
</dbReference>
<dbReference type="Pfam" id="PF00301">
    <property type="entry name" value="Rubredoxin"/>
    <property type="match status" value="1"/>
</dbReference>
<dbReference type="OrthoDB" id="9758182at2"/>
<organism evidence="7 8">
    <name type="scientific">Chitinophaga rupis</name>
    <dbReference type="NCBI Taxonomy" id="573321"/>
    <lineage>
        <taxon>Bacteria</taxon>
        <taxon>Pseudomonadati</taxon>
        <taxon>Bacteroidota</taxon>
        <taxon>Chitinophagia</taxon>
        <taxon>Chitinophagales</taxon>
        <taxon>Chitinophagaceae</taxon>
        <taxon>Chitinophaga</taxon>
    </lineage>
</organism>
<comment type="cofactor">
    <cofactor evidence="1">
        <name>Fe(3+)</name>
        <dbReference type="ChEBI" id="CHEBI:29034"/>
    </cofactor>
</comment>
<keyword evidence="5" id="KW-0408">Iron</keyword>
<evidence type="ECO:0000256" key="5">
    <source>
        <dbReference type="ARBA" id="ARBA00023004"/>
    </source>
</evidence>
<keyword evidence="3" id="KW-0479">Metal-binding</keyword>
<dbReference type="Gene3D" id="2.20.28.10">
    <property type="match status" value="1"/>
</dbReference>
<evidence type="ECO:0000313" key="7">
    <source>
        <dbReference type="EMBL" id="SEM02670.1"/>
    </source>
</evidence>
<evidence type="ECO:0000313" key="8">
    <source>
        <dbReference type="Proteomes" id="UP000198984"/>
    </source>
</evidence>
<evidence type="ECO:0000256" key="1">
    <source>
        <dbReference type="ARBA" id="ARBA00001965"/>
    </source>
</evidence>
<dbReference type="CDD" id="cd00730">
    <property type="entry name" value="rubredoxin"/>
    <property type="match status" value="1"/>
</dbReference>
<evidence type="ECO:0000256" key="4">
    <source>
        <dbReference type="ARBA" id="ARBA00022982"/>
    </source>
</evidence>
<dbReference type="InterPro" id="IPR024935">
    <property type="entry name" value="Rubredoxin_dom"/>
</dbReference>
<dbReference type="SUPFAM" id="SSF57802">
    <property type="entry name" value="Rubredoxin-like"/>
    <property type="match status" value="1"/>
</dbReference>
<feature type="domain" description="Rubredoxin-like" evidence="6">
    <location>
        <begin position="424"/>
        <end position="475"/>
    </location>
</feature>
<dbReference type="GO" id="GO:0043448">
    <property type="term" value="P:alkane catabolic process"/>
    <property type="evidence" value="ECO:0007669"/>
    <property type="project" value="TreeGrafter"/>
</dbReference>
<dbReference type="PANTHER" id="PTHR47627">
    <property type="entry name" value="RUBREDOXIN"/>
    <property type="match status" value="1"/>
</dbReference>
<reference evidence="7 8" key="1">
    <citation type="submission" date="2016-10" db="EMBL/GenBank/DDBJ databases">
        <authorList>
            <person name="de Groot N.N."/>
        </authorList>
    </citation>
    <scope>NUCLEOTIDE SEQUENCE [LARGE SCALE GENOMIC DNA]</scope>
    <source>
        <strain evidence="7 8">DSM 21039</strain>
    </source>
</reference>
<dbReference type="PANTHER" id="PTHR47627:SF1">
    <property type="entry name" value="RUBREDOXIN-1-RELATED"/>
    <property type="match status" value="1"/>
</dbReference>
<keyword evidence="4" id="KW-0249">Electron transport</keyword>
<dbReference type="PROSITE" id="PS50903">
    <property type="entry name" value="RUBREDOXIN_LIKE"/>
    <property type="match status" value="1"/>
</dbReference>
<keyword evidence="2" id="KW-0813">Transport</keyword>
<dbReference type="InterPro" id="IPR024934">
    <property type="entry name" value="Rubredoxin-like_dom"/>
</dbReference>
<protein>
    <submittedName>
        <fullName evidence="7">Rubredoxin</fullName>
    </submittedName>
</protein>
<dbReference type="GO" id="GO:0005506">
    <property type="term" value="F:iron ion binding"/>
    <property type="evidence" value="ECO:0007669"/>
    <property type="project" value="InterPro"/>
</dbReference>
<dbReference type="GO" id="GO:0009055">
    <property type="term" value="F:electron transfer activity"/>
    <property type="evidence" value="ECO:0007669"/>
    <property type="project" value="TreeGrafter"/>
</dbReference>
<evidence type="ECO:0000256" key="3">
    <source>
        <dbReference type="ARBA" id="ARBA00022723"/>
    </source>
</evidence>
<proteinExistence type="predicted"/>
<dbReference type="Proteomes" id="UP000198984">
    <property type="component" value="Unassembled WGS sequence"/>
</dbReference>